<evidence type="ECO:0000313" key="8">
    <source>
        <dbReference type="Proteomes" id="UP000576209"/>
    </source>
</evidence>
<feature type="region of interest" description="Disordered" evidence="4">
    <location>
        <begin position="65"/>
        <end position="85"/>
    </location>
</feature>
<gene>
    <name evidence="7" type="ORF">GGR28_002216</name>
</gene>
<proteinExistence type="predicted"/>
<dbReference type="GO" id="GO:0052689">
    <property type="term" value="F:carboxylic ester hydrolase activity"/>
    <property type="evidence" value="ECO:0007669"/>
    <property type="project" value="UniProtKB-KW"/>
</dbReference>
<keyword evidence="3" id="KW-0378">Hydrolase</keyword>
<dbReference type="EMBL" id="JACIFF010000005">
    <property type="protein sequence ID" value="MBB4079591.1"/>
    <property type="molecule type" value="Genomic_DNA"/>
</dbReference>
<dbReference type="AlphaFoldDB" id="A0A840E303"/>
<protein>
    <recommendedName>
        <fullName evidence="6">4-O-methyl-glucuronoyl methylesterase-like domain-containing protein</fullName>
    </recommendedName>
</protein>
<keyword evidence="2 5" id="KW-0732">Signal</keyword>
<evidence type="ECO:0000259" key="6">
    <source>
        <dbReference type="Pfam" id="PF22244"/>
    </source>
</evidence>
<keyword evidence="1" id="KW-0719">Serine esterase</keyword>
<dbReference type="Pfam" id="PF22244">
    <property type="entry name" value="GCE_fung"/>
    <property type="match status" value="1"/>
</dbReference>
<evidence type="ECO:0000256" key="1">
    <source>
        <dbReference type="ARBA" id="ARBA00022487"/>
    </source>
</evidence>
<evidence type="ECO:0000256" key="4">
    <source>
        <dbReference type="SAM" id="MobiDB-lite"/>
    </source>
</evidence>
<comment type="caution">
    <text evidence="7">The sequence shown here is derived from an EMBL/GenBank/DDBJ whole genome shotgun (WGS) entry which is preliminary data.</text>
</comment>
<evidence type="ECO:0000256" key="2">
    <source>
        <dbReference type="ARBA" id="ARBA00022729"/>
    </source>
</evidence>
<dbReference type="InterPro" id="IPR054579">
    <property type="entry name" value="GCE-like_dom"/>
</dbReference>
<feature type="signal peptide" evidence="5">
    <location>
        <begin position="1"/>
        <end position="40"/>
    </location>
</feature>
<accession>A0A840E303</accession>
<dbReference type="Proteomes" id="UP000576209">
    <property type="component" value="Unassembled WGS sequence"/>
</dbReference>
<dbReference type="RefSeq" id="WP_221233866.1">
    <property type="nucleotide sequence ID" value="NZ_JACIFF010000005.1"/>
</dbReference>
<feature type="chain" id="PRO_5033004329" description="4-O-methyl-glucuronoyl methylesterase-like domain-containing protein" evidence="5">
    <location>
        <begin position="41"/>
        <end position="524"/>
    </location>
</feature>
<name>A0A840E303_9BACT</name>
<evidence type="ECO:0000313" key="7">
    <source>
        <dbReference type="EMBL" id="MBB4079591.1"/>
    </source>
</evidence>
<keyword evidence="8" id="KW-1185">Reference proteome</keyword>
<evidence type="ECO:0000256" key="5">
    <source>
        <dbReference type="SAM" id="SignalP"/>
    </source>
</evidence>
<dbReference type="Gene3D" id="3.40.50.1820">
    <property type="entry name" value="alpha/beta hydrolase"/>
    <property type="match status" value="1"/>
</dbReference>
<organism evidence="7 8">
    <name type="scientific">Neolewinella aquimaris</name>
    <dbReference type="NCBI Taxonomy" id="1835722"/>
    <lineage>
        <taxon>Bacteria</taxon>
        <taxon>Pseudomonadati</taxon>
        <taxon>Bacteroidota</taxon>
        <taxon>Saprospiria</taxon>
        <taxon>Saprospirales</taxon>
        <taxon>Lewinellaceae</taxon>
        <taxon>Neolewinella</taxon>
    </lineage>
</organism>
<feature type="domain" description="4-O-methyl-glucuronoyl methylesterase-like" evidence="6">
    <location>
        <begin position="305"/>
        <end position="466"/>
    </location>
</feature>
<evidence type="ECO:0000256" key="3">
    <source>
        <dbReference type="ARBA" id="ARBA00022801"/>
    </source>
</evidence>
<dbReference type="InterPro" id="IPR029058">
    <property type="entry name" value="AB_hydrolase_fold"/>
</dbReference>
<reference evidence="7 8" key="1">
    <citation type="submission" date="2020-08" db="EMBL/GenBank/DDBJ databases">
        <title>Genomic Encyclopedia of Type Strains, Phase IV (KMG-IV): sequencing the most valuable type-strain genomes for metagenomic binning, comparative biology and taxonomic classification.</title>
        <authorList>
            <person name="Goeker M."/>
        </authorList>
    </citation>
    <scope>NUCLEOTIDE SEQUENCE [LARGE SCALE GENOMIC DNA]</scope>
    <source>
        <strain evidence="7 8">DSM 105137</strain>
    </source>
</reference>
<sequence>MINLLHLGGATGAIARVKQAATALTLLLCLALPVALPAQADPPEPVTLTDEEARADMLRKLGITQLRPGPSGDPAAPNAANYDEALANPCPDLPPVFETTSGEPVTTPDKWWDVRRPELVSLFEQEVYGRVPDRVPSVTWTTKVEDREYVGRIPVVAKQLIGHVDNSSYPAIEVDIEMMLVVPTNVSGPVPVLMMFGRPEFPAPAQPNKEDLEVLNTAFKEMLIEARPDTREIFDRYPAYTPITRLPPANWFAPPPNGDSPTTEQLLAAGWGYATISPASIQADNAAGLTRGIIGLVNRGQPRSSEDWGALRAWAWGAARGLDYLETDSLVDARRVGIEGVSRYGKAALVTMAFEPRFAVALLGSSGKGGVTLHRRVFGEAVESLAGWGSYWMGGNYVKYGAEQSTFGKLTGCDLPVDAHMMLALCASRHVFVSYGIPEQGDAKWLDQRGSYMATVAAGKVYRLLGAADLGVTDDYLNEAMPPVNTGLLDGNLAWRQHDGGHTDQPNIQHFIPWANRVLAAKPE</sequence>
<dbReference type="SUPFAM" id="SSF53474">
    <property type="entry name" value="alpha/beta-Hydrolases"/>
    <property type="match status" value="1"/>
</dbReference>